<dbReference type="Pfam" id="PF02836">
    <property type="entry name" value="Glyco_hydro_2_C"/>
    <property type="match status" value="1"/>
</dbReference>
<dbReference type="GO" id="GO:0009341">
    <property type="term" value="C:beta-galactosidase complex"/>
    <property type="evidence" value="ECO:0007669"/>
    <property type="project" value="TreeGrafter"/>
</dbReference>
<sequence>MTPRADSWSHADSLNFRLAAAAGMGIFTKTWQTKYNKRIQTDPDQQAAAEVHHGYSQISQADAQMLAVSCGIIWHSFLAYKVAMFRIASIVIAMFVFSVSALVHAADIQDLAGQWRFALDRSDEGIQQAWYGRDLGDKISLPGILQAQGYGDDISVNTPWVLSLYDKNWAQRADYQAYTQDGNVKVPFLSQPAKHYLGAAWYQRQIEVPSSWRGKRVVLFMERPHWGSTLWVDGKKVGSNLSLVAEHEYDLGQLAPGKHRISVRVDNRMLMPYRPDAHSVSDSLGMSWNGIVGKIELRATSPVWLDDVQLFPNYADKSVLVKVGIGNISGRAGQGTLTANGKPYPVRWDAQRGTAEITVQYPKTVKEWNEFTPALQRLSLQLAGRDAKDARNVSFGFARISAKGREFLLNGRSIYLRGTHHGGDFPLTGYPPTDVAYWRKIFQINKDWGINHIRFHSFCPPEAAFQAADELGIYLQPEPGMWNDVSPGTEMEKMLYEETDRIIKAYGNHPSFVLLSPSNEPKGRWKEAFDKWIAHYRQVDPRRLYSNGTGHTEREVPDLATGTDYLVMQRIGAKPLRGARGWFGRDYGESLNGINVPVLSHETGQWVAYPDFDVIRKFTGYLRPGNYEIFRDSLAKHGMADRNKDFAWASGKFQLENYKEEIEANLRTPGMMGFQLLDLHDYLGQGTALVGLLDTFWEEKGYVTAAEFRRFNGETVPLARLTQRTYTADETLSAEVEIAHFGALPLVDAQPYWKLLDAAGHVAASGNWPRKTINIGKNIPLGKIALPLTTLPAPQAYRLVVGLEGTRVENDWRIWVYPAKPAAQQASDVLVTRNWEEAAAGLQAGGKVLYLPSPQDLDWSSPPLDTVPVFWNRLMSPAWGRMLGVWVDQHHPALAQFPTDGYNGWQWNELLKNTRAINLDRLPAGLQPIVQPVDDWNRNYKLGLLFEAKVGNGKLMVASVDLVSDLSKRVVARQLRLSVLNYMASPAFDPRTAIDAATLSSGILFDTQVMKKLATKAEGGKDAAAAIDGDPNTYWSGDNQRQQPLTLSFPQPVSFTGLVLMPRQNHRDHEGDIREYLLQVSDDGSNWRDVKRGTLVSTYAEQTVDLGQSVSARYLRLVPLSGFGADQIAALAELALIYSGPKLQPNAGAITYKQQKSASPDVDENLPVDGGKKLH</sequence>
<evidence type="ECO:0000256" key="7">
    <source>
        <dbReference type="SAM" id="Phobius"/>
    </source>
</evidence>
<evidence type="ECO:0000256" key="6">
    <source>
        <dbReference type="SAM" id="MobiDB-lite"/>
    </source>
</evidence>
<evidence type="ECO:0000256" key="4">
    <source>
        <dbReference type="ARBA" id="ARBA00022801"/>
    </source>
</evidence>
<proteinExistence type="inferred from homology"/>
<dbReference type="PANTHER" id="PTHR46323:SF2">
    <property type="entry name" value="BETA-GALACTOSIDASE"/>
    <property type="match status" value="1"/>
</dbReference>
<evidence type="ECO:0000259" key="8">
    <source>
        <dbReference type="PROSITE" id="PS50022"/>
    </source>
</evidence>
<evidence type="ECO:0000256" key="5">
    <source>
        <dbReference type="ARBA" id="ARBA00023295"/>
    </source>
</evidence>
<dbReference type="Proteomes" id="UP000433309">
    <property type="component" value="Unassembled WGS sequence"/>
</dbReference>
<keyword evidence="7" id="KW-0472">Membrane</keyword>
<evidence type="ECO:0000256" key="2">
    <source>
        <dbReference type="ARBA" id="ARBA00007401"/>
    </source>
</evidence>
<dbReference type="InterPro" id="IPR008979">
    <property type="entry name" value="Galactose-bd-like_sf"/>
</dbReference>
<dbReference type="EMBL" id="WKJK01000003">
    <property type="protein sequence ID" value="MRW89559.1"/>
    <property type="molecule type" value="Genomic_DNA"/>
</dbReference>
<gene>
    <name evidence="9" type="ORF">GJ699_06145</name>
</gene>
<dbReference type="Gene3D" id="2.60.120.260">
    <property type="entry name" value="Galactose-binding domain-like"/>
    <property type="match status" value="2"/>
</dbReference>
<evidence type="ECO:0000313" key="10">
    <source>
        <dbReference type="Proteomes" id="UP000433309"/>
    </source>
</evidence>
<keyword evidence="7" id="KW-1133">Transmembrane helix</keyword>
<dbReference type="SUPFAM" id="SSF51445">
    <property type="entry name" value="(Trans)glycosidases"/>
    <property type="match status" value="1"/>
</dbReference>
<keyword evidence="4" id="KW-0378">Hydrolase</keyword>
<dbReference type="InterPro" id="IPR006103">
    <property type="entry name" value="Glyco_hydro_2_cat"/>
</dbReference>
<keyword evidence="10" id="KW-1185">Reference proteome</keyword>
<dbReference type="GO" id="GO:0005990">
    <property type="term" value="P:lactose catabolic process"/>
    <property type="evidence" value="ECO:0007669"/>
    <property type="project" value="TreeGrafter"/>
</dbReference>
<feature type="transmembrane region" description="Helical" evidence="7">
    <location>
        <begin position="87"/>
        <end position="106"/>
    </location>
</feature>
<dbReference type="GO" id="GO:0004565">
    <property type="term" value="F:beta-galactosidase activity"/>
    <property type="evidence" value="ECO:0007669"/>
    <property type="project" value="UniProtKB-EC"/>
</dbReference>
<dbReference type="InterPro" id="IPR006104">
    <property type="entry name" value="Glyco_hydro_2_N"/>
</dbReference>
<evidence type="ECO:0000256" key="3">
    <source>
        <dbReference type="ARBA" id="ARBA00012756"/>
    </source>
</evidence>
<dbReference type="EC" id="3.2.1.23" evidence="3"/>
<evidence type="ECO:0000313" key="9">
    <source>
        <dbReference type="EMBL" id="MRW89559.1"/>
    </source>
</evidence>
<dbReference type="InterPro" id="IPR000421">
    <property type="entry name" value="FA58C"/>
</dbReference>
<evidence type="ECO:0000256" key="1">
    <source>
        <dbReference type="ARBA" id="ARBA00001412"/>
    </source>
</evidence>
<dbReference type="PROSITE" id="PS50022">
    <property type="entry name" value="FA58C_3"/>
    <property type="match status" value="1"/>
</dbReference>
<dbReference type="PANTHER" id="PTHR46323">
    <property type="entry name" value="BETA-GALACTOSIDASE"/>
    <property type="match status" value="1"/>
</dbReference>
<dbReference type="SUPFAM" id="SSF49785">
    <property type="entry name" value="Galactose-binding domain-like"/>
    <property type="match status" value="2"/>
</dbReference>
<dbReference type="Pfam" id="PF00754">
    <property type="entry name" value="F5_F8_type_C"/>
    <property type="match status" value="1"/>
</dbReference>
<dbReference type="Gene3D" id="3.20.20.80">
    <property type="entry name" value="Glycosidases"/>
    <property type="match status" value="1"/>
</dbReference>
<name>A0A6I2KZW0_9BURK</name>
<keyword evidence="5" id="KW-0326">Glycosidase</keyword>
<feature type="region of interest" description="Disordered" evidence="6">
    <location>
        <begin position="1153"/>
        <end position="1175"/>
    </location>
</feature>
<dbReference type="InterPro" id="IPR050347">
    <property type="entry name" value="Bact_Beta-galactosidase"/>
</dbReference>
<feature type="domain" description="F5/8 type C" evidence="8">
    <location>
        <begin position="992"/>
        <end position="1139"/>
    </location>
</feature>
<dbReference type="Pfam" id="PF02837">
    <property type="entry name" value="Glyco_hydro_2_N"/>
    <property type="match status" value="1"/>
</dbReference>
<organism evidence="9 10">
    <name type="scientific">Duganella guangzhouensis</name>
    <dbReference type="NCBI Taxonomy" id="2666084"/>
    <lineage>
        <taxon>Bacteria</taxon>
        <taxon>Pseudomonadati</taxon>
        <taxon>Pseudomonadota</taxon>
        <taxon>Betaproteobacteria</taxon>
        <taxon>Burkholderiales</taxon>
        <taxon>Oxalobacteraceae</taxon>
        <taxon>Telluria group</taxon>
        <taxon>Duganella</taxon>
    </lineage>
</organism>
<reference evidence="9 10" key="1">
    <citation type="submission" date="2019-11" db="EMBL/GenBank/DDBJ databases">
        <title>Novel species isolated from a subtropical stream in China.</title>
        <authorList>
            <person name="Lu H."/>
        </authorList>
    </citation>
    <scope>NUCLEOTIDE SEQUENCE [LARGE SCALE GENOMIC DNA]</scope>
    <source>
        <strain evidence="9 10">FT80W</strain>
    </source>
</reference>
<comment type="caution">
    <text evidence="9">The sequence shown here is derived from an EMBL/GenBank/DDBJ whole genome shotgun (WGS) entry which is preliminary data.</text>
</comment>
<keyword evidence="7" id="KW-0812">Transmembrane</keyword>
<comment type="similarity">
    <text evidence="2">Belongs to the glycosyl hydrolase 2 family.</text>
</comment>
<dbReference type="InterPro" id="IPR017853">
    <property type="entry name" value="GH"/>
</dbReference>
<dbReference type="AlphaFoldDB" id="A0A6I2KZW0"/>
<accession>A0A6I2KZW0</accession>
<protein>
    <recommendedName>
        <fullName evidence="3">beta-galactosidase</fullName>
        <ecNumber evidence="3">3.2.1.23</ecNumber>
    </recommendedName>
</protein>
<comment type="catalytic activity">
    <reaction evidence="1">
        <text>Hydrolysis of terminal non-reducing beta-D-galactose residues in beta-D-galactosides.</text>
        <dbReference type="EC" id="3.2.1.23"/>
    </reaction>
</comment>